<dbReference type="Proteomes" id="UP000672038">
    <property type="component" value="Chromosome"/>
</dbReference>
<evidence type="ECO:0000256" key="7">
    <source>
        <dbReference type="ARBA" id="ARBA00022679"/>
    </source>
</evidence>
<dbReference type="PANTHER" id="PTHR23117">
    <property type="entry name" value="GUANYLATE KINASE-RELATED"/>
    <property type="match status" value="1"/>
</dbReference>
<dbReference type="GO" id="GO:0004385">
    <property type="term" value="F:GMP kinase activity"/>
    <property type="evidence" value="ECO:0007669"/>
    <property type="project" value="UniProtKB-UniRule"/>
</dbReference>
<dbReference type="KEGG" id="pluf:LFWB_2030"/>
<evidence type="ECO:0000256" key="11">
    <source>
        <dbReference type="ARBA" id="ARBA00030128"/>
    </source>
</evidence>
<feature type="domain" description="Guanylate kinase-like" evidence="14">
    <location>
        <begin position="7"/>
        <end position="188"/>
    </location>
</feature>
<dbReference type="InterPro" id="IPR017665">
    <property type="entry name" value="Guanylate_kinase"/>
</dbReference>
<evidence type="ECO:0000259" key="14">
    <source>
        <dbReference type="PROSITE" id="PS50052"/>
    </source>
</evidence>
<organism evidence="15 16">
    <name type="scientific">Loofah witches'-broom phytoplasma</name>
    <dbReference type="NCBI Taxonomy" id="35773"/>
    <lineage>
        <taxon>Bacteria</taxon>
        <taxon>Bacillati</taxon>
        <taxon>Mycoplasmatota</taxon>
        <taxon>Mollicutes</taxon>
        <taxon>Acholeplasmatales</taxon>
        <taxon>Acholeplasmataceae</taxon>
        <taxon>Candidatus Phytoplasma</taxon>
        <taxon>16SrVIII (Loofah witches'-broom group)</taxon>
    </lineage>
</organism>
<evidence type="ECO:0000256" key="1">
    <source>
        <dbReference type="ARBA" id="ARBA00003531"/>
    </source>
</evidence>
<keyword evidence="10 13" id="KW-0067">ATP-binding</keyword>
<dbReference type="PANTHER" id="PTHR23117:SF13">
    <property type="entry name" value="GUANYLATE KINASE"/>
    <property type="match status" value="1"/>
</dbReference>
<evidence type="ECO:0000256" key="4">
    <source>
        <dbReference type="ARBA" id="ARBA00012961"/>
    </source>
</evidence>
<evidence type="ECO:0000256" key="13">
    <source>
        <dbReference type="HAMAP-Rule" id="MF_00328"/>
    </source>
</evidence>
<reference evidence="15" key="1">
    <citation type="submission" date="2020-06" db="EMBL/GenBank/DDBJ databases">
        <title>Complete genome sequence of Candidatus Phytoplasma luffae NCHU2019.</title>
        <authorList>
            <person name="Cho S.-T."/>
            <person name="Tan C.-M."/>
            <person name="Li J.-R."/>
            <person name="Chien Y.-Y."/>
            <person name="Chiu Y.-C."/>
            <person name="Yang J.-Y."/>
            <person name="Kuo C.-H."/>
        </authorList>
    </citation>
    <scope>NUCLEOTIDE SEQUENCE</scope>
    <source>
        <strain evidence="15">NCHU2019</strain>
    </source>
</reference>
<dbReference type="SMART" id="SM00072">
    <property type="entry name" value="GuKc"/>
    <property type="match status" value="1"/>
</dbReference>
<keyword evidence="16" id="KW-1185">Reference proteome</keyword>
<accession>A0A975FIW3</accession>
<name>A0A975FIW3_LOWBP</name>
<evidence type="ECO:0000256" key="5">
    <source>
        <dbReference type="ARBA" id="ARBA00016296"/>
    </source>
</evidence>
<dbReference type="GO" id="GO:0005829">
    <property type="term" value="C:cytosol"/>
    <property type="evidence" value="ECO:0007669"/>
    <property type="project" value="TreeGrafter"/>
</dbReference>
<sequence>MQLHKKGLMIVISGPSGVGKGGIKKALLERKDNNFVYSISATTRKPREGEKDGIDYFFIKEKDFKKKIKENYFLEYNKFVNNYYGTPYKNVLKQLEEKKEVLLEVDIHGALMIRQHKIHKDSVFIFIAPPSKKILYERLRNRNSETEEEIRERMLNSEKEIKLAYKYDYIVVNDEINKSVDKIISIVTAEHSKTKNSIDYYLTEILKKESDCIC</sequence>
<dbReference type="InterPro" id="IPR008144">
    <property type="entry name" value="Guanylate_kin-like_dom"/>
</dbReference>
<evidence type="ECO:0000256" key="2">
    <source>
        <dbReference type="ARBA" id="ARBA00004496"/>
    </source>
</evidence>
<evidence type="ECO:0000313" key="16">
    <source>
        <dbReference type="Proteomes" id="UP000672038"/>
    </source>
</evidence>
<gene>
    <name evidence="13 15" type="primary">gmk</name>
    <name evidence="15" type="ORF">LFWB_2030</name>
</gene>
<dbReference type="SUPFAM" id="SSF52540">
    <property type="entry name" value="P-loop containing nucleoside triphosphate hydrolases"/>
    <property type="match status" value="1"/>
</dbReference>
<feature type="binding site" evidence="13">
    <location>
        <begin position="14"/>
        <end position="21"/>
    </location>
    <ligand>
        <name>ATP</name>
        <dbReference type="ChEBI" id="CHEBI:30616"/>
    </ligand>
</feature>
<dbReference type="FunFam" id="3.30.63.10:FF:000005">
    <property type="entry name" value="Guanylate kinase"/>
    <property type="match status" value="1"/>
</dbReference>
<dbReference type="NCBIfam" id="TIGR03263">
    <property type="entry name" value="guanyl_kin"/>
    <property type="match status" value="1"/>
</dbReference>
<dbReference type="InterPro" id="IPR008145">
    <property type="entry name" value="GK/Ca_channel_bsu"/>
</dbReference>
<protein>
    <recommendedName>
        <fullName evidence="5 13">Guanylate kinase</fullName>
        <ecNumber evidence="4 13">2.7.4.8</ecNumber>
    </recommendedName>
    <alternativeName>
        <fullName evidence="11 13">GMP kinase</fullName>
    </alternativeName>
</protein>
<keyword evidence="9 13" id="KW-0418">Kinase</keyword>
<dbReference type="Gene3D" id="3.40.50.300">
    <property type="entry name" value="P-loop containing nucleotide triphosphate hydrolases"/>
    <property type="match status" value="1"/>
</dbReference>
<dbReference type="Gene3D" id="3.30.63.10">
    <property type="entry name" value="Guanylate Kinase phosphate binding domain"/>
    <property type="match status" value="1"/>
</dbReference>
<evidence type="ECO:0000256" key="10">
    <source>
        <dbReference type="ARBA" id="ARBA00022840"/>
    </source>
</evidence>
<comment type="function">
    <text evidence="1 13">Essential for recycling GMP and indirectly, cGMP.</text>
</comment>
<dbReference type="PROSITE" id="PS00856">
    <property type="entry name" value="GUANYLATE_KINASE_1"/>
    <property type="match status" value="1"/>
</dbReference>
<dbReference type="HAMAP" id="MF_00328">
    <property type="entry name" value="Guanylate_kinase"/>
    <property type="match status" value="1"/>
</dbReference>
<keyword evidence="8 13" id="KW-0547">Nucleotide-binding</keyword>
<dbReference type="GO" id="GO:0005524">
    <property type="term" value="F:ATP binding"/>
    <property type="evidence" value="ECO:0007669"/>
    <property type="project" value="UniProtKB-UniRule"/>
</dbReference>
<dbReference type="Pfam" id="PF00625">
    <property type="entry name" value="Guanylate_kin"/>
    <property type="match status" value="1"/>
</dbReference>
<evidence type="ECO:0000256" key="3">
    <source>
        <dbReference type="ARBA" id="ARBA00005790"/>
    </source>
</evidence>
<dbReference type="InterPro" id="IPR027417">
    <property type="entry name" value="P-loop_NTPase"/>
</dbReference>
<evidence type="ECO:0000313" key="15">
    <source>
        <dbReference type="EMBL" id="QTX02773.1"/>
    </source>
</evidence>
<dbReference type="AlphaFoldDB" id="A0A975FIW3"/>
<comment type="catalytic activity">
    <reaction evidence="12 13">
        <text>GMP + ATP = GDP + ADP</text>
        <dbReference type="Rhea" id="RHEA:20780"/>
        <dbReference type="ChEBI" id="CHEBI:30616"/>
        <dbReference type="ChEBI" id="CHEBI:58115"/>
        <dbReference type="ChEBI" id="CHEBI:58189"/>
        <dbReference type="ChEBI" id="CHEBI:456216"/>
        <dbReference type="EC" id="2.7.4.8"/>
    </reaction>
</comment>
<keyword evidence="7 13" id="KW-0808">Transferase</keyword>
<dbReference type="RefSeq" id="WP_210954823.1">
    <property type="nucleotide sequence ID" value="NZ_CP054393.1"/>
</dbReference>
<comment type="subcellular location">
    <subcellularLocation>
        <location evidence="2 13">Cytoplasm</location>
    </subcellularLocation>
</comment>
<dbReference type="EC" id="2.7.4.8" evidence="4 13"/>
<evidence type="ECO:0000256" key="9">
    <source>
        <dbReference type="ARBA" id="ARBA00022777"/>
    </source>
</evidence>
<proteinExistence type="inferred from homology"/>
<dbReference type="CDD" id="cd00071">
    <property type="entry name" value="GMPK"/>
    <property type="match status" value="1"/>
</dbReference>
<dbReference type="InterPro" id="IPR020590">
    <property type="entry name" value="Guanylate_kinase_CS"/>
</dbReference>
<evidence type="ECO:0000256" key="8">
    <source>
        <dbReference type="ARBA" id="ARBA00022741"/>
    </source>
</evidence>
<dbReference type="PROSITE" id="PS50052">
    <property type="entry name" value="GUANYLATE_KINASE_2"/>
    <property type="match status" value="1"/>
</dbReference>
<evidence type="ECO:0000256" key="12">
    <source>
        <dbReference type="ARBA" id="ARBA00048594"/>
    </source>
</evidence>
<evidence type="ECO:0000256" key="6">
    <source>
        <dbReference type="ARBA" id="ARBA00022490"/>
    </source>
</evidence>
<comment type="similarity">
    <text evidence="3 13">Belongs to the guanylate kinase family.</text>
</comment>
<keyword evidence="6 13" id="KW-0963">Cytoplasm</keyword>
<dbReference type="EMBL" id="CP054393">
    <property type="protein sequence ID" value="QTX02773.1"/>
    <property type="molecule type" value="Genomic_DNA"/>
</dbReference>